<name>A0A8T4L3Q5_9ARCH</name>
<reference evidence="3" key="2">
    <citation type="submission" date="2021-05" db="EMBL/GenBank/DDBJ databases">
        <title>Protein family content uncovers lineage relationships and bacterial pathway maintenance mechanisms in DPANN archaea.</title>
        <authorList>
            <person name="Castelle C.J."/>
            <person name="Meheust R."/>
            <person name="Jaffe A.L."/>
            <person name="Seitz K."/>
            <person name="Gong X."/>
            <person name="Baker B.J."/>
            <person name="Banfield J.F."/>
        </authorList>
    </citation>
    <scope>NUCLEOTIDE SEQUENCE</scope>
    <source>
        <strain evidence="3">RIFCSPLOWO2_01_FULL_AR10_48_17</strain>
    </source>
</reference>
<dbReference type="InterPro" id="IPR036291">
    <property type="entry name" value="NAD(P)-bd_dom_sf"/>
</dbReference>
<dbReference type="Proteomes" id="UP000675968">
    <property type="component" value="Unassembled WGS sequence"/>
</dbReference>
<sequence length="311" mass="34985">MTTKKVLITGISGFLGAWSAKVLLENKFDVYGLVRKKGGLSSLSLLDLDTKIPLIVANLRNLKDLEAIFQENEFDYCLHFAGLTNPAYCKDHVHETFEANVAGVWNLLEAIQKKSPQTKTVVSSSYLTEQHNMESSPYAVSKLLGEWIAKTYSKRFGLTVVNVRNSNCFGPADVHLERIIPSTILLALNRKKISVFNETNARNFVYVKDVAKGYLHLLNAMNRNTADLDGLIFANDKKTRILDLTQRIVKLTETNAPIELLGKSHEETPEVSITPTQEKIGWSPSYSLNDALTETVEWYRGHRNQLSIKKD</sequence>
<accession>A0A8T4L3Q5</accession>
<feature type="domain" description="NAD-dependent epimerase/dehydratase" evidence="2">
    <location>
        <begin position="6"/>
        <end position="223"/>
    </location>
</feature>
<evidence type="ECO:0000313" key="3">
    <source>
        <dbReference type="EMBL" id="MBS3061381.1"/>
    </source>
</evidence>
<proteinExistence type="inferred from homology"/>
<comment type="similarity">
    <text evidence="1">Belongs to the NAD(P)-dependent epimerase/dehydratase family.</text>
</comment>
<protein>
    <submittedName>
        <fullName evidence="3">NAD(P)-dependent oxidoreductase</fullName>
    </submittedName>
</protein>
<comment type="caution">
    <text evidence="3">The sequence shown here is derived from an EMBL/GenBank/DDBJ whole genome shotgun (WGS) entry which is preliminary data.</text>
</comment>
<reference evidence="3" key="1">
    <citation type="submission" date="2021-03" db="EMBL/GenBank/DDBJ databases">
        <authorList>
            <person name="Jaffe A."/>
        </authorList>
    </citation>
    <scope>NUCLEOTIDE SEQUENCE</scope>
    <source>
        <strain evidence="3">RIFCSPLOWO2_01_FULL_AR10_48_17</strain>
    </source>
</reference>
<organism evidence="3 4">
    <name type="scientific">Candidatus Iainarchaeum sp</name>
    <dbReference type="NCBI Taxonomy" id="3101447"/>
    <lineage>
        <taxon>Archaea</taxon>
        <taxon>Candidatus Iainarchaeota</taxon>
        <taxon>Candidatus Iainarchaeia</taxon>
        <taxon>Candidatus Iainarchaeales</taxon>
        <taxon>Candidatus Iainarchaeaceae</taxon>
        <taxon>Candidatus Iainarchaeum</taxon>
    </lineage>
</organism>
<gene>
    <name evidence="3" type="ORF">J4215_02250</name>
</gene>
<dbReference type="InterPro" id="IPR001509">
    <property type="entry name" value="Epimerase_deHydtase"/>
</dbReference>
<evidence type="ECO:0000256" key="1">
    <source>
        <dbReference type="ARBA" id="ARBA00007637"/>
    </source>
</evidence>
<dbReference type="Pfam" id="PF01370">
    <property type="entry name" value="Epimerase"/>
    <property type="match status" value="1"/>
</dbReference>
<dbReference type="EMBL" id="JAGVWC010000009">
    <property type="protein sequence ID" value="MBS3061381.1"/>
    <property type="molecule type" value="Genomic_DNA"/>
</dbReference>
<dbReference type="Gene3D" id="3.40.50.720">
    <property type="entry name" value="NAD(P)-binding Rossmann-like Domain"/>
    <property type="match status" value="1"/>
</dbReference>
<dbReference type="PANTHER" id="PTHR43000">
    <property type="entry name" value="DTDP-D-GLUCOSE 4,6-DEHYDRATASE-RELATED"/>
    <property type="match status" value="1"/>
</dbReference>
<dbReference type="SUPFAM" id="SSF51735">
    <property type="entry name" value="NAD(P)-binding Rossmann-fold domains"/>
    <property type="match status" value="1"/>
</dbReference>
<dbReference type="AlphaFoldDB" id="A0A8T4L3Q5"/>
<evidence type="ECO:0000313" key="4">
    <source>
        <dbReference type="Proteomes" id="UP000675968"/>
    </source>
</evidence>
<evidence type="ECO:0000259" key="2">
    <source>
        <dbReference type="Pfam" id="PF01370"/>
    </source>
</evidence>
<dbReference type="CDD" id="cd08946">
    <property type="entry name" value="SDR_e"/>
    <property type="match status" value="1"/>
</dbReference>